<dbReference type="InterPro" id="IPR023885">
    <property type="entry name" value="4Fe4S-binding_SPASM_dom"/>
</dbReference>
<dbReference type="Pfam" id="PF13186">
    <property type="entry name" value="SPASM"/>
    <property type="match status" value="1"/>
</dbReference>
<dbReference type="EMBL" id="JAGTPW010000028">
    <property type="protein sequence ID" value="MBR8645194.1"/>
    <property type="molecule type" value="Genomic_DNA"/>
</dbReference>
<proteinExistence type="predicted"/>
<protein>
    <submittedName>
        <fullName evidence="2">SPASM domain-containing protein</fullName>
    </submittedName>
</protein>
<sequence>MPLGNIFETSLEDILNGERAKNMYDGFSRRCAVEELCKRCGYAKRHKNKITEFISWFQTVDKLDEKSVCLQLFYLKSAVDFRNPLPFRRLSAKPPQRKRLWGLG</sequence>
<dbReference type="InterPro" id="IPR013785">
    <property type="entry name" value="Aldolase_TIM"/>
</dbReference>
<feature type="domain" description="4Fe4S-binding SPASM" evidence="1">
    <location>
        <begin position="2"/>
        <end position="40"/>
    </location>
</feature>
<dbReference type="Proteomes" id="UP000680045">
    <property type="component" value="Unassembled WGS sequence"/>
</dbReference>
<comment type="caution">
    <text evidence="2">The sequence shown here is derived from an EMBL/GenBank/DDBJ whole genome shotgun (WGS) entry which is preliminary data.</text>
</comment>
<evidence type="ECO:0000313" key="2">
    <source>
        <dbReference type="EMBL" id="MBR8645194.1"/>
    </source>
</evidence>
<dbReference type="Gene3D" id="3.20.20.70">
    <property type="entry name" value="Aldolase class I"/>
    <property type="match status" value="1"/>
</dbReference>
<organism evidence="2 3">
    <name type="scientific">Peribacillus frigoritolerans</name>
    <dbReference type="NCBI Taxonomy" id="450367"/>
    <lineage>
        <taxon>Bacteria</taxon>
        <taxon>Bacillati</taxon>
        <taxon>Bacillota</taxon>
        <taxon>Bacilli</taxon>
        <taxon>Bacillales</taxon>
        <taxon>Bacillaceae</taxon>
        <taxon>Peribacillus</taxon>
    </lineage>
</organism>
<dbReference type="AlphaFoldDB" id="A0A941JAY5"/>
<accession>A0A941JAY5</accession>
<evidence type="ECO:0000259" key="1">
    <source>
        <dbReference type="Pfam" id="PF13186"/>
    </source>
</evidence>
<name>A0A941JAY5_9BACI</name>
<gene>
    <name evidence="2" type="ORF">KEH51_16270</name>
</gene>
<evidence type="ECO:0000313" key="3">
    <source>
        <dbReference type="Proteomes" id="UP000680045"/>
    </source>
</evidence>
<reference evidence="2" key="1">
    <citation type="submission" date="2021-04" db="EMBL/GenBank/DDBJ databases">
        <title>Whole genome sequencing of Enterococci isolates from hospitalized patients.</title>
        <authorList>
            <person name="Ogoti B.M."/>
            <person name="Onyambu F.G."/>
        </authorList>
    </citation>
    <scope>NUCLEOTIDE SEQUENCE</scope>
    <source>
        <strain evidence="2">242</strain>
    </source>
</reference>